<dbReference type="InterPro" id="IPR022642">
    <property type="entry name" value="CheR_C"/>
</dbReference>
<feature type="domain" description="CheR-type methyltransferase" evidence="6">
    <location>
        <begin position="1"/>
        <end position="261"/>
    </location>
</feature>
<dbReference type="PANTHER" id="PTHR24422">
    <property type="entry name" value="CHEMOTAXIS PROTEIN METHYLTRANSFERASE"/>
    <property type="match status" value="1"/>
</dbReference>
<protein>
    <recommendedName>
        <fullName evidence="2">protein-glutamate O-methyltransferase</fullName>
        <ecNumber evidence="2">2.1.1.80</ecNumber>
    </recommendedName>
</protein>
<dbReference type="EMBL" id="CP012333">
    <property type="protein sequence ID" value="AKU94207.1"/>
    <property type="molecule type" value="Genomic_DNA"/>
</dbReference>
<dbReference type="SUPFAM" id="SSF53335">
    <property type="entry name" value="S-adenosyl-L-methionine-dependent methyltransferases"/>
    <property type="match status" value="1"/>
</dbReference>
<dbReference type="Pfam" id="PF03705">
    <property type="entry name" value="CheR_N"/>
    <property type="match status" value="1"/>
</dbReference>
<reference evidence="7 8" key="1">
    <citation type="submission" date="2015-08" db="EMBL/GenBank/DDBJ databases">
        <authorList>
            <person name="Babu N.S."/>
            <person name="Beckwith C.J."/>
            <person name="Beseler K.G."/>
            <person name="Brison A."/>
            <person name="Carone J.V."/>
            <person name="Caskin T.P."/>
            <person name="Diamond M."/>
            <person name="Durham M.E."/>
            <person name="Foxe J.M."/>
            <person name="Go M."/>
            <person name="Henderson B.A."/>
            <person name="Jones I.B."/>
            <person name="McGettigan J.A."/>
            <person name="Micheletti S.J."/>
            <person name="Nasrallah M.E."/>
            <person name="Ortiz D."/>
            <person name="Piller C.R."/>
            <person name="Privatt S.R."/>
            <person name="Schneider S.L."/>
            <person name="Sharp S."/>
            <person name="Smith T.C."/>
            <person name="Stanton J.D."/>
            <person name="Ullery H.E."/>
            <person name="Wilson R.J."/>
            <person name="Serrano M.G."/>
            <person name="Buck G."/>
            <person name="Lee V."/>
            <person name="Wang Y."/>
            <person name="Carvalho R."/>
            <person name="Voegtly L."/>
            <person name="Shi R."/>
            <person name="Duckworth R."/>
            <person name="Johnson A."/>
            <person name="Loviza R."/>
            <person name="Walstead R."/>
            <person name="Shah Z."/>
            <person name="Kiflezghi M."/>
            <person name="Wade K."/>
            <person name="Ball S.L."/>
            <person name="Bradley K.W."/>
            <person name="Asai D.J."/>
            <person name="Bowman C.A."/>
            <person name="Russell D.A."/>
            <person name="Pope W.H."/>
            <person name="Jacobs-Sera D."/>
            <person name="Hendrix R.W."/>
            <person name="Hatfull G.F."/>
        </authorList>
    </citation>
    <scope>NUCLEOTIDE SEQUENCE [LARGE SCALE GENOMIC DNA]</scope>
    <source>
        <strain evidence="7 8">DSM 27648</strain>
    </source>
</reference>
<dbReference type="SUPFAM" id="SSF47757">
    <property type="entry name" value="Chemotaxis receptor methyltransferase CheR, N-terminal domain"/>
    <property type="match status" value="1"/>
</dbReference>
<proteinExistence type="predicted"/>
<evidence type="ECO:0000256" key="1">
    <source>
        <dbReference type="ARBA" id="ARBA00001541"/>
    </source>
</evidence>
<dbReference type="InterPro" id="IPR050903">
    <property type="entry name" value="Bact_Chemotaxis_MeTrfase"/>
</dbReference>
<evidence type="ECO:0000313" key="7">
    <source>
        <dbReference type="EMBL" id="AKU94207.1"/>
    </source>
</evidence>
<gene>
    <name evidence="7" type="ORF">AKJ09_00871</name>
</gene>
<dbReference type="GO" id="GO:0008983">
    <property type="term" value="F:protein-glutamate O-methyltransferase activity"/>
    <property type="evidence" value="ECO:0007669"/>
    <property type="project" value="UniProtKB-EC"/>
</dbReference>
<sequence length="277" mass="30907">MFGPESRSSLERRLRGRLTARGLSSYADYYQLLKYSPLAIEEWEEAAELLTTHETYFFREDYQLRAFAEELLPMLAERLASRKRLQIWSAGCSTGEEAYTIAMLVLASGLFDGWDVRVYGSDLSKRCIAAARRGIYGPASFRTTTEEAKGRWFVPAEKAGAGSGEFFGVSPEVRALCHFGQMNMLDDERTHLVGRCDIIFCRNVLIYFDAPRRRQVIDMFHERLVSGGVLLLGHAESLLNVSTAFELLHLKEDLVYRKPLASGGGAGSGPNTGGGSR</sequence>
<dbReference type="PRINTS" id="PR00996">
    <property type="entry name" value="CHERMTFRASE"/>
</dbReference>
<organism evidence="7 8">
    <name type="scientific">Labilithrix luteola</name>
    <dbReference type="NCBI Taxonomy" id="1391654"/>
    <lineage>
        <taxon>Bacteria</taxon>
        <taxon>Pseudomonadati</taxon>
        <taxon>Myxococcota</taxon>
        <taxon>Polyangia</taxon>
        <taxon>Polyangiales</taxon>
        <taxon>Labilitrichaceae</taxon>
        <taxon>Labilithrix</taxon>
    </lineage>
</organism>
<name>A0A0K1PL21_9BACT</name>
<evidence type="ECO:0000259" key="6">
    <source>
        <dbReference type="PROSITE" id="PS50123"/>
    </source>
</evidence>
<keyword evidence="5" id="KW-0949">S-adenosyl-L-methionine</keyword>
<dbReference type="GO" id="GO:0032259">
    <property type="term" value="P:methylation"/>
    <property type="evidence" value="ECO:0007669"/>
    <property type="project" value="UniProtKB-KW"/>
</dbReference>
<dbReference type="InterPro" id="IPR000780">
    <property type="entry name" value="CheR_MeTrfase"/>
</dbReference>
<dbReference type="Proteomes" id="UP000064967">
    <property type="component" value="Chromosome"/>
</dbReference>
<evidence type="ECO:0000256" key="3">
    <source>
        <dbReference type="ARBA" id="ARBA00022603"/>
    </source>
</evidence>
<evidence type="ECO:0000256" key="5">
    <source>
        <dbReference type="ARBA" id="ARBA00022691"/>
    </source>
</evidence>
<keyword evidence="4 7" id="KW-0808">Transferase</keyword>
<dbReference type="PANTHER" id="PTHR24422:SF10">
    <property type="entry name" value="CHEMOTAXIS PROTEIN METHYLTRANSFERASE 2"/>
    <property type="match status" value="1"/>
</dbReference>
<evidence type="ECO:0000256" key="2">
    <source>
        <dbReference type="ARBA" id="ARBA00012534"/>
    </source>
</evidence>
<dbReference type="Gene3D" id="1.10.155.10">
    <property type="entry name" value="Chemotaxis receptor methyltransferase CheR, N-terminal domain"/>
    <property type="match status" value="1"/>
</dbReference>
<dbReference type="InterPro" id="IPR029063">
    <property type="entry name" value="SAM-dependent_MTases_sf"/>
</dbReference>
<accession>A0A0K1PL21</accession>
<dbReference type="Gene3D" id="3.40.50.150">
    <property type="entry name" value="Vaccinia Virus protein VP39"/>
    <property type="match status" value="1"/>
</dbReference>
<comment type="catalytic activity">
    <reaction evidence="1">
        <text>L-glutamyl-[protein] + S-adenosyl-L-methionine = [protein]-L-glutamate 5-O-methyl ester + S-adenosyl-L-homocysteine</text>
        <dbReference type="Rhea" id="RHEA:24452"/>
        <dbReference type="Rhea" id="RHEA-COMP:10208"/>
        <dbReference type="Rhea" id="RHEA-COMP:10311"/>
        <dbReference type="ChEBI" id="CHEBI:29973"/>
        <dbReference type="ChEBI" id="CHEBI:57856"/>
        <dbReference type="ChEBI" id="CHEBI:59789"/>
        <dbReference type="ChEBI" id="CHEBI:82795"/>
        <dbReference type="EC" id="2.1.1.80"/>
    </reaction>
</comment>
<dbReference type="KEGG" id="llu:AKJ09_00871"/>
<dbReference type="InterPro" id="IPR036804">
    <property type="entry name" value="CheR_N_sf"/>
</dbReference>
<evidence type="ECO:0000313" key="8">
    <source>
        <dbReference type="Proteomes" id="UP000064967"/>
    </source>
</evidence>
<dbReference type="Pfam" id="PF01739">
    <property type="entry name" value="CheR"/>
    <property type="match status" value="1"/>
</dbReference>
<dbReference type="AlphaFoldDB" id="A0A0K1PL21"/>
<keyword evidence="3 7" id="KW-0489">Methyltransferase</keyword>
<dbReference type="PROSITE" id="PS50123">
    <property type="entry name" value="CHER"/>
    <property type="match status" value="1"/>
</dbReference>
<dbReference type="STRING" id="1391654.AKJ09_00871"/>
<dbReference type="InterPro" id="IPR022641">
    <property type="entry name" value="CheR_N"/>
</dbReference>
<evidence type="ECO:0000256" key="4">
    <source>
        <dbReference type="ARBA" id="ARBA00022679"/>
    </source>
</evidence>
<dbReference type="EC" id="2.1.1.80" evidence="2"/>
<dbReference type="PATRIC" id="fig|1391654.3.peg.883"/>
<keyword evidence="8" id="KW-1185">Reference proteome</keyword>
<dbReference type="SMART" id="SM00138">
    <property type="entry name" value="MeTrc"/>
    <property type="match status" value="1"/>
</dbReference>